<organism evidence="2">
    <name type="scientific">Pectinophora gossypiella</name>
    <name type="common">Cotton pink bollworm</name>
    <name type="synonym">Depressaria gossypiella</name>
    <dbReference type="NCBI Taxonomy" id="13191"/>
    <lineage>
        <taxon>Eukaryota</taxon>
        <taxon>Metazoa</taxon>
        <taxon>Ecdysozoa</taxon>
        <taxon>Arthropoda</taxon>
        <taxon>Hexapoda</taxon>
        <taxon>Insecta</taxon>
        <taxon>Pterygota</taxon>
        <taxon>Neoptera</taxon>
        <taxon>Endopterygota</taxon>
        <taxon>Lepidoptera</taxon>
        <taxon>Glossata</taxon>
        <taxon>Ditrysia</taxon>
        <taxon>Gelechioidea</taxon>
        <taxon>Gelechiidae</taxon>
        <taxon>Apatetrinae</taxon>
        <taxon>Pectinophora</taxon>
    </lineage>
</organism>
<dbReference type="AlphaFoldDB" id="A0A1E1WL58"/>
<feature type="non-terminal residue" evidence="2">
    <location>
        <position position="1"/>
    </location>
</feature>
<accession>A0A1E1WL58</accession>
<evidence type="ECO:0000256" key="1">
    <source>
        <dbReference type="SAM" id="MobiDB-lite"/>
    </source>
</evidence>
<reference evidence="2" key="1">
    <citation type="submission" date="2015-09" db="EMBL/GenBank/DDBJ databases">
        <title>De novo assembly of Pectinophora gossypiella (Pink Bollworm) gut transcriptome.</title>
        <authorList>
            <person name="Tassone E.E."/>
        </authorList>
    </citation>
    <scope>NUCLEOTIDE SEQUENCE</scope>
</reference>
<gene>
    <name evidence="2" type="ORF">g.5571</name>
</gene>
<proteinExistence type="predicted"/>
<dbReference type="EMBL" id="GDQN01003304">
    <property type="protein sequence ID" value="JAT87750.1"/>
    <property type="molecule type" value="Transcribed_RNA"/>
</dbReference>
<sequence>LDVVRLPQHRHTLKGQCVVCAVMTKKDPKSEHELDITYTCSSDDDDNGNDHMDFWRARAEETVNGNIENWRLEKVHDENIDSWRQSDVDTIGSEAKKDGEEAERSCS</sequence>
<protein>
    <submittedName>
        <fullName evidence="2">Uncharacterized protein</fullName>
    </submittedName>
</protein>
<feature type="region of interest" description="Disordered" evidence="1">
    <location>
        <begin position="83"/>
        <end position="107"/>
    </location>
</feature>
<name>A0A1E1WL58_PECGO</name>
<evidence type="ECO:0000313" key="2">
    <source>
        <dbReference type="EMBL" id="JAT87750.1"/>
    </source>
</evidence>
<feature type="compositionally biased region" description="Basic and acidic residues" evidence="1">
    <location>
        <begin position="94"/>
        <end position="107"/>
    </location>
</feature>
<dbReference type="OrthoDB" id="6908059at2759"/>